<keyword evidence="5" id="KW-1185">Reference proteome</keyword>
<feature type="compositionally biased region" description="Basic and acidic residues" evidence="1">
    <location>
        <begin position="65"/>
        <end position="74"/>
    </location>
</feature>
<evidence type="ECO:0000313" key="4">
    <source>
        <dbReference type="EMBL" id="OEL16459.1"/>
    </source>
</evidence>
<comment type="caution">
    <text evidence="4">The sequence shown here is derived from an EMBL/GenBank/DDBJ whole genome shotgun (WGS) entry which is preliminary data.</text>
</comment>
<evidence type="ECO:0000313" key="5">
    <source>
        <dbReference type="Proteomes" id="UP000095767"/>
    </source>
</evidence>
<keyword evidence="2" id="KW-0472">Membrane</keyword>
<proteinExistence type="predicted"/>
<feature type="signal peptide" evidence="3">
    <location>
        <begin position="1"/>
        <end position="27"/>
    </location>
</feature>
<keyword evidence="3" id="KW-0732">Signal</keyword>
<evidence type="ECO:0000256" key="1">
    <source>
        <dbReference type="SAM" id="MobiDB-lite"/>
    </source>
</evidence>
<evidence type="ECO:0000256" key="2">
    <source>
        <dbReference type="SAM" id="Phobius"/>
    </source>
</evidence>
<feature type="transmembrane region" description="Helical" evidence="2">
    <location>
        <begin position="94"/>
        <end position="114"/>
    </location>
</feature>
<evidence type="ECO:0000256" key="3">
    <source>
        <dbReference type="SAM" id="SignalP"/>
    </source>
</evidence>
<organism evidence="4 5">
    <name type="scientific">Dichanthelium oligosanthes</name>
    <dbReference type="NCBI Taxonomy" id="888268"/>
    <lineage>
        <taxon>Eukaryota</taxon>
        <taxon>Viridiplantae</taxon>
        <taxon>Streptophyta</taxon>
        <taxon>Embryophyta</taxon>
        <taxon>Tracheophyta</taxon>
        <taxon>Spermatophyta</taxon>
        <taxon>Magnoliopsida</taxon>
        <taxon>Liliopsida</taxon>
        <taxon>Poales</taxon>
        <taxon>Poaceae</taxon>
        <taxon>PACMAD clade</taxon>
        <taxon>Panicoideae</taxon>
        <taxon>Panicodae</taxon>
        <taxon>Paniceae</taxon>
        <taxon>Dichantheliinae</taxon>
        <taxon>Dichanthelium</taxon>
    </lineage>
</organism>
<dbReference type="EMBL" id="LWDX02063000">
    <property type="protein sequence ID" value="OEL16459.1"/>
    <property type="molecule type" value="Genomic_DNA"/>
</dbReference>
<feature type="region of interest" description="Disordered" evidence="1">
    <location>
        <begin position="64"/>
        <end position="84"/>
    </location>
</feature>
<reference evidence="4 5" key="1">
    <citation type="submission" date="2016-09" db="EMBL/GenBank/DDBJ databases">
        <title>The draft genome of Dichanthelium oligosanthes: A C3 panicoid grass species.</title>
        <authorList>
            <person name="Studer A.J."/>
            <person name="Schnable J.C."/>
            <person name="Brutnell T.P."/>
        </authorList>
    </citation>
    <scope>NUCLEOTIDE SEQUENCE [LARGE SCALE GENOMIC DNA]</scope>
    <source>
        <strain evidence="5">cv. Kellogg 1175</strain>
        <tissue evidence="4">Leaf</tissue>
    </source>
</reference>
<dbReference type="Proteomes" id="UP000095767">
    <property type="component" value="Unassembled WGS sequence"/>
</dbReference>
<accession>A0A1E5UU73</accession>
<feature type="chain" id="PRO_5009187441" evidence="3">
    <location>
        <begin position="28"/>
        <end position="118"/>
    </location>
</feature>
<keyword evidence="2" id="KW-0812">Transmembrane</keyword>
<dbReference type="AlphaFoldDB" id="A0A1E5UU73"/>
<gene>
    <name evidence="4" type="ORF">BAE44_0022522</name>
</gene>
<keyword evidence="2" id="KW-1133">Transmembrane helix</keyword>
<protein>
    <submittedName>
        <fullName evidence="4">Uncharacterized protein</fullName>
    </submittedName>
</protein>
<name>A0A1E5UU73_9POAL</name>
<sequence>MAPAVRATPVVAVLLLLMHCSSNVILAARPLPVAAACGRGWQLGPKGGAGGLTVQVLATLPGGGNKHDYQDRNHPRPVVQPPDETSLPLAPKLAAGYSISLAAAFYCIICFHGLRMLD</sequence>